<organism evidence="1">
    <name type="scientific">human gut metagenome</name>
    <dbReference type="NCBI Taxonomy" id="408170"/>
    <lineage>
        <taxon>unclassified sequences</taxon>
        <taxon>metagenomes</taxon>
        <taxon>organismal metagenomes</taxon>
    </lineage>
</organism>
<accession>K1SMA7</accession>
<proteinExistence type="predicted"/>
<protein>
    <submittedName>
        <fullName evidence="1">Uncharacterized protein</fullName>
    </submittedName>
</protein>
<gene>
    <name evidence="1" type="ORF">LEA_13742</name>
</gene>
<feature type="non-terminal residue" evidence="1">
    <location>
        <position position="80"/>
    </location>
</feature>
<sequence length="80" mass="9211">MNRTYLTRAIRELAGVYGYTIHTDTDDRTPREIVLLPAAWLPPIRLKEVEGRLHGRATYSVELRLLHPGAKLSSERRNEV</sequence>
<comment type="caution">
    <text evidence="1">The sequence shown here is derived from an EMBL/GenBank/DDBJ whole genome shotgun (WGS) entry which is preliminary data.</text>
</comment>
<name>K1SMA7_9ZZZZ</name>
<evidence type="ECO:0000313" key="1">
    <source>
        <dbReference type="EMBL" id="EKC58683.1"/>
    </source>
</evidence>
<dbReference type="EMBL" id="AJWY01009327">
    <property type="protein sequence ID" value="EKC58683.1"/>
    <property type="molecule type" value="Genomic_DNA"/>
</dbReference>
<reference evidence="1" key="1">
    <citation type="journal article" date="2013" name="Environ. Microbiol.">
        <title>Microbiota from the distal guts of lean and obese adolescents exhibit partial functional redundancy besides clear differences in community structure.</title>
        <authorList>
            <person name="Ferrer M."/>
            <person name="Ruiz A."/>
            <person name="Lanza F."/>
            <person name="Haange S.B."/>
            <person name="Oberbach A."/>
            <person name="Till H."/>
            <person name="Bargiela R."/>
            <person name="Campoy C."/>
            <person name="Segura M.T."/>
            <person name="Richter M."/>
            <person name="von Bergen M."/>
            <person name="Seifert J."/>
            <person name="Suarez A."/>
        </authorList>
    </citation>
    <scope>NUCLEOTIDE SEQUENCE</scope>
</reference>
<dbReference type="AlphaFoldDB" id="K1SMA7"/>